<evidence type="ECO:0000313" key="2">
    <source>
        <dbReference type="EMBL" id="KAH7557460.1"/>
    </source>
</evidence>
<proteinExistence type="predicted"/>
<organism evidence="2 3">
    <name type="scientific">Xanthoceras sorbifolium</name>
    <dbReference type="NCBI Taxonomy" id="99658"/>
    <lineage>
        <taxon>Eukaryota</taxon>
        <taxon>Viridiplantae</taxon>
        <taxon>Streptophyta</taxon>
        <taxon>Embryophyta</taxon>
        <taxon>Tracheophyta</taxon>
        <taxon>Spermatophyta</taxon>
        <taxon>Magnoliopsida</taxon>
        <taxon>eudicotyledons</taxon>
        <taxon>Gunneridae</taxon>
        <taxon>Pentapetalae</taxon>
        <taxon>rosids</taxon>
        <taxon>malvids</taxon>
        <taxon>Sapindales</taxon>
        <taxon>Sapindaceae</taxon>
        <taxon>Xanthoceroideae</taxon>
        <taxon>Xanthoceras</taxon>
    </lineage>
</organism>
<dbReference type="Proteomes" id="UP000827721">
    <property type="component" value="Unassembled WGS sequence"/>
</dbReference>
<reference evidence="2 3" key="1">
    <citation type="submission" date="2021-02" db="EMBL/GenBank/DDBJ databases">
        <title>Plant Genome Project.</title>
        <authorList>
            <person name="Zhang R.-G."/>
        </authorList>
    </citation>
    <scope>NUCLEOTIDE SEQUENCE [LARGE SCALE GENOMIC DNA]</scope>
    <source>
        <tissue evidence="2">Leaves</tissue>
    </source>
</reference>
<dbReference type="InterPro" id="IPR036396">
    <property type="entry name" value="Cyt_P450_sf"/>
</dbReference>
<evidence type="ECO:0000313" key="3">
    <source>
        <dbReference type="Proteomes" id="UP000827721"/>
    </source>
</evidence>
<evidence type="ECO:0000256" key="1">
    <source>
        <dbReference type="SAM" id="SignalP"/>
    </source>
</evidence>
<dbReference type="PANTHER" id="PTHR47951">
    <property type="entry name" value="OS08G0547900 PROTEIN"/>
    <property type="match status" value="1"/>
</dbReference>
<protein>
    <submittedName>
        <fullName evidence="2">Uncharacterized protein</fullName>
    </submittedName>
</protein>
<keyword evidence="1" id="KW-0732">Signal</keyword>
<gene>
    <name evidence="2" type="ORF">JRO89_XS11G0159700</name>
</gene>
<dbReference type="EMBL" id="JAFEMO010000011">
    <property type="protein sequence ID" value="KAH7557460.1"/>
    <property type="molecule type" value="Genomic_DNA"/>
</dbReference>
<dbReference type="SUPFAM" id="SSF48264">
    <property type="entry name" value="Cytochrome P450"/>
    <property type="match status" value="1"/>
</dbReference>
<feature type="signal peptide" evidence="1">
    <location>
        <begin position="1"/>
        <end position="15"/>
    </location>
</feature>
<dbReference type="Gene3D" id="1.10.630.10">
    <property type="entry name" value="Cytochrome P450"/>
    <property type="match status" value="1"/>
</dbReference>
<keyword evidence="3" id="KW-1185">Reference proteome</keyword>
<accession>A0ABQ8HFR0</accession>
<comment type="caution">
    <text evidence="2">The sequence shown here is derived from an EMBL/GenBank/DDBJ whole genome shotgun (WGS) entry which is preliminary data.</text>
</comment>
<name>A0ABQ8HFR0_9ROSI</name>
<dbReference type="PANTHER" id="PTHR47951:SF8">
    <property type="entry name" value="CYTOCHROME P450 93A2-LIKE"/>
    <property type="match status" value="1"/>
</dbReference>
<feature type="chain" id="PRO_5046340150" evidence="1">
    <location>
        <begin position="16"/>
        <end position="115"/>
    </location>
</feature>
<sequence>MFLTVLNVIMSMSWGGSLHREDRNRVGIQLRQIAEEFVDLWGAPNISDLFPMLARFDLQGVESKMKKLSSWFDRRYRGTLRHGKVHWSSNLRDSKEMMMEKVSTKETISIFFHLV</sequence>